<dbReference type="PANTHER" id="PTHR10314">
    <property type="entry name" value="CYSTATHIONINE BETA-SYNTHASE"/>
    <property type="match status" value="1"/>
</dbReference>
<dbReference type="GO" id="GO:1901605">
    <property type="term" value="P:alpha-amino acid metabolic process"/>
    <property type="evidence" value="ECO:0007669"/>
    <property type="project" value="UniProtKB-ARBA"/>
</dbReference>
<dbReference type="AlphaFoldDB" id="A0A1H5IDA5"/>
<accession>A0A1H5IDA5</accession>
<dbReference type="Pfam" id="PF00291">
    <property type="entry name" value="PALP"/>
    <property type="match status" value="1"/>
</dbReference>
<proteinExistence type="predicted"/>
<organism evidence="4 5">
    <name type="scientific">Arthrobacter alpinus</name>
    <dbReference type="NCBI Taxonomy" id="656366"/>
    <lineage>
        <taxon>Bacteria</taxon>
        <taxon>Bacillati</taxon>
        <taxon>Actinomycetota</taxon>
        <taxon>Actinomycetes</taxon>
        <taxon>Micrococcales</taxon>
        <taxon>Micrococcaceae</taxon>
        <taxon>Arthrobacter</taxon>
    </lineage>
</organism>
<keyword evidence="2" id="KW-0663">Pyridoxal phosphate</keyword>
<sequence>MELARLELHTLFYWKPQMPQCTTAELGERRLASQGTLTPFITPTVKINRLFESPHIEIYAKLDLLQLAGSTKERTANGLIEELFSSGKLRTGGMIVESTSGNLGIALARQCVVRGVNFIAVVDENANPIALELMQAYGATINRVETPADGNKLAARRRRVNELLEQNLGSVTTNQYGSFANPRAHCNSTMPEIIAGSGGNLDYLFVATSTTGTLLGCQQYIRKHGLDTKIVAVDSVGSVLFGGTAGTRHLPGLGAGIVPELAASAEPDLVVQIEEMDMVRGCRLLARREGILAGASTGAIVSAMEKLLPKLREGSRLAFMVHDSGVPYLQTVYNDQWVRTNLNSDSNMETLVEVDELSDQ</sequence>
<dbReference type="Proteomes" id="UP000182725">
    <property type="component" value="Unassembled WGS sequence"/>
</dbReference>
<protein>
    <submittedName>
        <fullName evidence="4">Cysteine synthase A</fullName>
    </submittedName>
</protein>
<evidence type="ECO:0000256" key="1">
    <source>
        <dbReference type="ARBA" id="ARBA00001933"/>
    </source>
</evidence>
<dbReference type="CDD" id="cd01561">
    <property type="entry name" value="CBS_like"/>
    <property type="match status" value="1"/>
</dbReference>
<feature type="domain" description="Tryptophan synthase beta chain-like PALP" evidence="3">
    <location>
        <begin position="41"/>
        <end position="321"/>
    </location>
</feature>
<gene>
    <name evidence="4" type="ORF">SAMN04489740_1273</name>
</gene>
<dbReference type="SUPFAM" id="SSF53686">
    <property type="entry name" value="Tryptophan synthase beta subunit-like PLP-dependent enzymes"/>
    <property type="match status" value="1"/>
</dbReference>
<dbReference type="InterPro" id="IPR001926">
    <property type="entry name" value="TrpB-like_PALP"/>
</dbReference>
<evidence type="ECO:0000313" key="5">
    <source>
        <dbReference type="Proteomes" id="UP000182725"/>
    </source>
</evidence>
<comment type="cofactor">
    <cofactor evidence="1">
        <name>pyridoxal 5'-phosphate</name>
        <dbReference type="ChEBI" id="CHEBI:597326"/>
    </cofactor>
</comment>
<reference evidence="4 5" key="1">
    <citation type="submission" date="2016-10" db="EMBL/GenBank/DDBJ databases">
        <authorList>
            <person name="de Groot N.N."/>
        </authorList>
    </citation>
    <scope>NUCLEOTIDE SEQUENCE [LARGE SCALE GENOMIC DNA]</scope>
    <source>
        <strain evidence="4 5">DSM 22274</strain>
    </source>
</reference>
<dbReference type="InterPro" id="IPR050214">
    <property type="entry name" value="Cys_Synth/Cystath_Beta-Synth"/>
</dbReference>
<name>A0A1H5IDA5_9MICC</name>
<evidence type="ECO:0000313" key="4">
    <source>
        <dbReference type="EMBL" id="SEE38074.1"/>
    </source>
</evidence>
<dbReference type="Gene3D" id="3.40.50.1100">
    <property type="match status" value="2"/>
</dbReference>
<evidence type="ECO:0000259" key="3">
    <source>
        <dbReference type="Pfam" id="PF00291"/>
    </source>
</evidence>
<dbReference type="InterPro" id="IPR036052">
    <property type="entry name" value="TrpB-like_PALP_sf"/>
</dbReference>
<dbReference type="EMBL" id="FNTV01000001">
    <property type="protein sequence ID" value="SEE38074.1"/>
    <property type="molecule type" value="Genomic_DNA"/>
</dbReference>
<evidence type="ECO:0000256" key="2">
    <source>
        <dbReference type="ARBA" id="ARBA00022898"/>
    </source>
</evidence>